<accession>A0AA39WSM1</accession>
<organism evidence="1 2">
    <name type="scientific">Immersiella caudata</name>
    <dbReference type="NCBI Taxonomy" id="314043"/>
    <lineage>
        <taxon>Eukaryota</taxon>
        <taxon>Fungi</taxon>
        <taxon>Dikarya</taxon>
        <taxon>Ascomycota</taxon>
        <taxon>Pezizomycotina</taxon>
        <taxon>Sordariomycetes</taxon>
        <taxon>Sordariomycetidae</taxon>
        <taxon>Sordariales</taxon>
        <taxon>Lasiosphaeriaceae</taxon>
        <taxon>Immersiella</taxon>
    </lineage>
</organism>
<comment type="caution">
    <text evidence="1">The sequence shown here is derived from an EMBL/GenBank/DDBJ whole genome shotgun (WGS) entry which is preliminary data.</text>
</comment>
<dbReference type="Proteomes" id="UP001175000">
    <property type="component" value="Unassembled WGS sequence"/>
</dbReference>
<evidence type="ECO:0000313" key="1">
    <source>
        <dbReference type="EMBL" id="KAK0620844.1"/>
    </source>
</evidence>
<evidence type="ECO:0000313" key="2">
    <source>
        <dbReference type="Proteomes" id="UP001175000"/>
    </source>
</evidence>
<protein>
    <submittedName>
        <fullName evidence="1">Uncharacterized protein</fullName>
    </submittedName>
</protein>
<gene>
    <name evidence="1" type="ORF">B0T14DRAFT_238109</name>
</gene>
<keyword evidence="2" id="KW-1185">Reference proteome</keyword>
<name>A0AA39WSM1_9PEZI</name>
<dbReference type="AlphaFoldDB" id="A0AA39WSM1"/>
<sequence length="190" mass="21277">MASRWPLQGRSVVYERLVGCLGDKDLPVAGPRILVAVRGDSWSSPIGLPQRLIDQLGELLTCAAASEWATRLLVAHPRLPPGILDRLIAQRLSPLPYRVDWSLTTEQFLDAGSLNQENLVSLLRDLFLRQSAEESIPVCIYQGALYSHGSRRSQDHAEMDRRGESTFRQRLREAQKRAGCQAGRGLRMAY</sequence>
<proteinExistence type="predicted"/>
<dbReference type="EMBL" id="JAULSU010000004">
    <property type="protein sequence ID" value="KAK0620844.1"/>
    <property type="molecule type" value="Genomic_DNA"/>
</dbReference>
<reference evidence="1" key="1">
    <citation type="submission" date="2023-06" db="EMBL/GenBank/DDBJ databases">
        <title>Genome-scale phylogeny and comparative genomics of the fungal order Sordariales.</title>
        <authorList>
            <consortium name="Lawrence Berkeley National Laboratory"/>
            <person name="Hensen N."/>
            <person name="Bonometti L."/>
            <person name="Westerberg I."/>
            <person name="Brannstrom I.O."/>
            <person name="Guillou S."/>
            <person name="Cros-Aarteil S."/>
            <person name="Calhoun S."/>
            <person name="Haridas S."/>
            <person name="Kuo A."/>
            <person name="Mondo S."/>
            <person name="Pangilinan J."/>
            <person name="Riley R."/>
            <person name="Labutti K."/>
            <person name="Andreopoulos B."/>
            <person name="Lipzen A."/>
            <person name="Chen C."/>
            <person name="Yanf M."/>
            <person name="Daum C."/>
            <person name="Ng V."/>
            <person name="Clum A."/>
            <person name="Steindorff A."/>
            <person name="Ohm R."/>
            <person name="Martin F."/>
            <person name="Silar P."/>
            <person name="Natvig D."/>
            <person name="Lalanne C."/>
            <person name="Gautier V."/>
            <person name="Ament-Velasquez S.L."/>
            <person name="Kruys A."/>
            <person name="Hutchinson M.I."/>
            <person name="Powell A.J."/>
            <person name="Barry K."/>
            <person name="Miller A.N."/>
            <person name="Grigoriev I.V."/>
            <person name="Debuchy R."/>
            <person name="Gladieux P."/>
            <person name="Thoren M.H."/>
            <person name="Johannesson H."/>
        </authorList>
    </citation>
    <scope>NUCLEOTIDE SEQUENCE</scope>
    <source>
        <strain evidence="1">CBS 606.72</strain>
    </source>
</reference>